<accession>A0A9D3ZXN0</accession>
<feature type="compositionally biased region" description="Low complexity" evidence="1">
    <location>
        <begin position="225"/>
        <end position="234"/>
    </location>
</feature>
<name>A0A9D3ZXN0_9ROSI</name>
<comment type="caution">
    <text evidence="2">The sequence shown here is derived from an EMBL/GenBank/DDBJ whole genome shotgun (WGS) entry which is preliminary data.</text>
</comment>
<gene>
    <name evidence="2" type="ORF">J1N35_025424</name>
</gene>
<dbReference type="AlphaFoldDB" id="A0A9D3ZXN0"/>
<dbReference type="Proteomes" id="UP000828251">
    <property type="component" value="Unassembled WGS sequence"/>
</dbReference>
<reference evidence="2 3" key="1">
    <citation type="journal article" date="2021" name="Plant Biotechnol. J.">
        <title>Multi-omics assisted identification of the key and species-specific regulatory components of drought-tolerant mechanisms in Gossypium stocksii.</title>
        <authorList>
            <person name="Yu D."/>
            <person name="Ke L."/>
            <person name="Zhang D."/>
            <person name="Wu Y."/>
            <person name="Sun Y."/>
            <person name="Mei J."/>
            <person name="Sun J."/>
            <person name="Sun Y."/>
        </authorList>
    </citation>
    <scope>NUCLEOTIDE SEQUENCE [LARGE SCALE GENOMIC DNA]</scope>
    <source>
        <strain evidence="3">cv. E1</strain>
        <tissue evidence="2">Leaf</tissue>
    </source>
</reference>
<dbReference type="OrthoDB" id="994464at2759"/>
<proteinExistence type="predicted"/>
<feature type="region of interest" description="Disordered" evidence="1">
    <location>
        <begin position="217"/>
        <end position="240"/>
    </location>
</feature>
<organism evidence="2 3">
    <name type="scientific">Gossypium stocksii</name>
    <dbReference type="NCBI Taxonomy" id="47602"/>
    <lineage>
        <taxon>Eukaryota</taxon>
        <taxon>Viridiplantae</taxon>
        <taxon>Streptophyta</taxon>
        <taxon>Embryophyta</taxon>
        <taxon>Tracheophyta</taxon>
        <taxon>Spermatophyta</taxon>
        <taxon>Magnoliopsida</taxon>
        <taxon>eudicotyledons</taxon>
        <taxon>Gunneridae</taxon>
        <taxon>Pentapetalae</taxon>
        <taxon>rosids</taxon>
        <taxon>malvids</taxon>
        <taxon>Malvales</taxon>
        <taxon>Malvaceae</taxon>
        <taxon>Malvoideae</taxon>
        <taxon>Gossypium</taxon>
    </lineage>
</organism>
<evidence type="ECO:0000313" key="2">
    <source>
        <dbReference type="EMBL" id="KAH1073096.1"/>
    </source>
</evidence>
<evidence type="ECO:0000313" key="3">
    <source>
        <dbReference type="Proteomes" id="UP000828251"/>
    </source>
</evidence>
<evidence type="ECO:0000256" key="1">
    <source>
        <dbReference type="SAM" id="MobiDB-lite"/>
    </source>
</evidence>
<dbReference type="EMBL" id="JAIQCV010000008">
    <property type="protein sequence ID" value="KAH1073096.1"/>
    <property type="molecule type" value="Genomic_DNA"/>
</dbReference>
<keyword evidence="3" id="KW-1185">Reference proteome</keyword>
<sequence length="240" mass="27239">MKESGGVDGFEGEKISLLAEELIQLSVKSSTIIPSEKPTLLCSIWIKKSYNPDSFRAHMKRHSLQDCIELTPAEKSKIRDNPPFSLALKTELNLIGRESLKFNAISKKMDPQCSYVESEKELELLKGESAVEEKVNGEQENNADFSKPAKKSSWKRLESVKLVDHQSRDSLLRKRKLTYVETGDICTRKIDEDAAKRLKHDRRDLLIEKDTNLSAENFQIVNPPNQNRSAAANRQADRAQ</sequence>
<protein>
    <submittedName>
        <fullName evidence="2">Uncharacterized protein</fullName>
    </submittedName>
</protein>